<sequence length="134" mass="15182">MKLAKFALHCDGEKVTSLEQLKEHFNLLDILEHYKSGTLHRWLKSRGYASELEGVEAIKATEDADILNALCGVFGIEESKESIQDMLENHKDMQEKEALETEKEALRAEIASLKAQLKTLQSPPHKTQRSLAKH</sequence>
<dbReference type="Proteomes" id="UP000826775">
    <property type="component" value="Chromosome"/>
</dbReference>
<evidence type="ECO:0000313" key="3">
    <source>
        <dbReference type="Proteomes" id="UP000826775"/>
    </source>
</evidence>
<gene>
    <name evidence="2" type="ORF">NHP190003_07630</name>
</gene>
<accession>A0ABM7SAV4</accession>
<dbReference type="RefSeq" id="WP_221280818.1">
    <property type="nucleotide sequence ID" value="NZ_AP024814.1"/>
</dbReference>
<feature type="coiled-coil region" evidence="1">
    <location>
        <begin position="76"/>
        <end position="116"/>
    </location>
</feature>
<name>A0ABM7SAV4_9HELI</name>
<protein>
    <submittedName>
        <fullName evidence="2">Uncharacterized protein</fullName>
    </submittedName>
</protein>
<evidence type="ECO:0000313" key="2">
    <source>
        <dbReference type="EMBL" id="BCZ17481.1"/>
    </source>
</evidence>
<keyword evidence="1" id="KW-0175">Coiled coil</keyword>
<evidence type="ECO:0000256" key="1">
    <source>
        <dbReference type="SAM" id="Coils"/>
    </source>
</evidence>
<organism evidence="2 3">
    <name type="scientific">Helicobacter gastrocanis</name>
    <dbReference type="NCBI Taxonomy" id="2849641"/>
    <lineage>
        <taxon>Bacteria</taxon>
        <taxon>Pseudomonadati</taxon>
        <taxon>Campylobacterota</taxon>
        <taxon>Epsilonproteobacteria</taxon>
        <taxon>Campylobacterales</taxon>
        <taxon>Helicobacteraceae</taxon>
        <taxon>Helicobacter</taxon>
    </lineage>
</organism>
<proteinExistence type="predicted"/>
<dbReference type="EMBL" id="AP024814">
    <property type="protein sequence ID" value="BCZ17481.1"/>
    <property type="molecule type" value="Genomic_DNA"/>
</dbReference>
<keyword evidence="3" id="KW-1185">Reference proteome</keyword>
<reference evidence="2 3" key="1">
    <citation type="submission" date="2021-07" db="EMBL/GenBank/DDBJ databases">
        <title>Novel Helicobacter sp. Isolated from a dog.</title>
        <authorList>
            <person name="Rimbara E."/>
            <person name="Suzuki M."/>
        </authorList>
    </citation>
    <scope>NUCLEOTIDE SEQUENCE [LARGE SCALE GENOMIC DNA]</scope>
    <source>
        <strain evidence="3">NHP19-003</strain>
    </source>
</reference>